<reference evidence="7" key="1">
    <citation type="submission" date="2017-09" db="EMBL/GenBank/DDBJ databases">
        <title>Depth-based differentiation of microbial function through sediment-hosted aquifers and enrichment of novel symbionts in the deep terrestrial subsurface.</title>
        <authorList>
            <person name="Probst A.J."/>
            <person name="Ladd B."/>
            <person name="Jarett J.K."/>
            <person name="Geller-Mcgrath D.E."/>
            <person name="Sieber C.M.K."/>
            <person name="Emerson J.B."/>
            <person name="Anantharaman K."/>
            <person name="Thomas B.C."/>
            <person name="Malmstrom R."/>
            <person name="Stieglmeier M."/>
            <person name="Klingl A."/>
            <person name="Woyke T."/>
            <person name="Ryan C.M."/>
            <person name="Banfield J.F."/>
        </authorList>
    </citation>
    <scope>NUCLEOTIDE SEQUENCE [LARGE SCALE GENOMIC DNA]</scope>
</reference>
<comment type="caution">
    <text evidence="6">The sequence shown here is derived from an EMBL/GenBank/DDBJ whole genome shotgun (WGS) entry which is preliminary data.</text>
</comment>
<dbReference type="InterPro" id="IPR004101">
    <property type="entry name" value="Mur_ligase_C"/>
</dbReference>
<organism evidence="6 7">
    <name type="scientific">Candidatus Zambryskibacteria bacterium CG_4_9_14_3_um_filter_40_16</name>
    <dbReference type="NCBI Taxonomy" id="1975111"/>
    <lineage>
        <taxon>Bacteria</taxon>
        <taxon>Candidatus Zambryskiibacteriota</taxon>
    </lineage>
</organism>
<accession>A0A2M7WUY5</accession>
<evidence type="ECO:0008006" key="8">
    <source>
        <dbReference type="Google" id="ProtNLM"/>
    </source>
</evidence>
<dbReference type="Gene3D" id="3.90.190.20">
    <property type="entry name" value="Mur ligase, C-terminal domain"/>
    <property type="match status" value="1"/>
</dbReference>
<sequence length="439" mass="49281">MKEKIKKLIPTSLFHAVQPIYHFLLSFLGAVIYRFPSRHIKIVGITGTKGKTSTTELANAILEKAGYKTALAGTLRFKIGDKSRPNLFKMTMPGRFFIQHFIRQAVRDRCDWVVIEMTSEGAKQWRHKWIDLNALVFTNLSPEHIESHGSFEKYLKAKLSLGKSLENSFKKQKIVVANKDDIYGKDFLSLHVPNRFPFSLEDAKPYKISEKGVSLTFLGEKISSHLKGVFNIYNILAAATFGSSIGISAQVISEALKGVESIRGRVEYVTIGKKQNFDVIVDYAHTADSLEKVYRVFDGKNKICVLGNTGGGRDKWKRPEMGAVADKYCQTIILTNEDPYDEDPKVIVEEVKNGIKNTPCEIVMDRRRAIGLALEKADIATQKELGEKGAGKERVVVLITGKGTDPYIMEENGKKTPWDDATVAREELEKIFSKKQTGE</sequence>
<dbReference type="GO" id="GO:0016881">
    <property type="term" value="F:acid-amino acid ligase activity"/>
    <property type="evidence" value="ECO:0007669"/>
    <property type="project" value="InterPro"/>
</dbReference>
<name>A0A2M7WUY5_9BACT</name>
<dbReference type="InterPro" id="IPR036615">
    <property type="entry name" value="Mur_ligase_C_dom_sf"/>
</dbReference>
<dbReference type="InterPro" id="IPR005761">
    <property type="entry name" value="UDP-N-AcMur-Glu-dNH2Pim_ligase"/>
</dbReference>
<dbReference type="SUPFAM" id="SSF53244">
    <property type="entry name" value="MurD-like peptide ligases, peptide-binding domain"/>
    <property type="match status" value="1"/>
</dbReference>
<dbReference type="Proteomes" id="UP000231487">
    <property type="component" value="Unassembled WGS sequence"/>
</dbReference>
<dbReference type="PANTHER" id="PTHR23135:SF4">
    <property type="entry name" value="UDP-N-ACETYLMURAMOYL-L-ALANYL-D-GLUTAMATE--2,6-DIAMINOPIMELATE LIGASE MURE HOMOLOG, CHLOROPLASTIC"/>
    <property type="match status" value="1"/>
</dbReference>
<evidence type="ECO:0000313" key="7">
    <source>
        <dbReference type="Proteomes" id="UP000231487"/>
    </source>
</evidence>
<dbReference type="GO" id="GO:0008360">
    <property type="term" value="P:regulation of cell shape"/>
    <property type="evidence" value="ECO:0007669"/>
    <property type="project" value="UniProtKB-KW"/>
</dbReference>
<gene>
    <name evidence="6" type="ORF">CO184_00590</name>
</gene>
<dbReference type="AlphaFoldDB" id="A0A2M7WUY5"/>
<comment type="subcellular location">
    <subcellularLocation>
        <location evidence="2">Cytoplasm</location>
    </subcellularLocation>
</comment>
<evidence type="ECO:0000256" key="3">
    <source>
        <dbReference type="SAM" id="Phobius"/>
    </source>
</evidence>
<dbReference type="Gene3D" id="3.40.1190.10">
    <property type="entry name" value="Mur-like, catalytic domain"/>
    <property type="match status" value="1"/>
</dbReference>
<keyword evidence="3" id="KW-0812">Transmembrane</keyword>
<dbReference type="GO" id="GO:0005737">
    <property type="term" value="C:cytoplasm"/>
    <property type="evidence" value="ECO:0007669"/>
    <property type="project" value="UniProtKB-SubCell"/>
</dbReference>
<feature type="domain" description="Mur ligase central" evidence="5">
    <location>
        <begin position="45"/>
        <end position="240"/>
    </location>
</feature>
<dbReference type="PANTHER" id="PTHR23135">
    <property type="entry name" value="MUR LIGASE FAMILY MEMBER"/>
    <property type="match status" value="1"/>
</dbReference>
<keyword evidence="2" id="KW-0961">Cell wall biogenesis/degradation</keyword>
<dbReference type="GO" id="GO:0005524">
    <property type="term" value="F:ATP binding"/>
    <property type="evidence" value="ECO:0007669"/>
    <property type="project" value="InterPro"/>
</dbReference>
<proteinExistence type="inferred from homology"/>
<dbReference type="GO" id="GO:0009252">
    <property type="term" value="P:peptidoglycan biosynthetic process"/>
    <property type="evidence" value="ECO:0007669"/>
    <property type="project" value="UniProtKB-UniPathway"/>
</dbReference>
<evidence type="ECO:0000256" key="2">
    <source>
        <dbReference type="RuleBase" id="RU004135"/>
    </source>
</evidence>
<dbReference type="UniPathway" id="UPA00219"/>
<dbReference type="Pfam" id="PF08245">
    <property type="entry name" value="Mur_ligase_M"/>
    <property type="match status" value="1"/>
</dbReference>
<keyword evidence="3" id="KW-0472">Membrane</keyword>
<keyword evidence="2" id="KW-0132">Cell division</keyword>
<dbReference type="InterPro" id="IPR036565">
    <property type="entry name" value="Mur-like_cat_sf"/>
</dbReference>
<dbReference type="EMBL" id="PFXE01000012">
    <property type="protein sequence ID" value="PJA34098.1"/>
    <property type="molecule type" value="Genomic_DNA"/>
</dbReference>
<keyword evidence="2" id="KW-0573">Peptidoglycan synthesis</keyword>
<dbReference type="InterPro" id="IPR013221">
    <property type="entry name" value="Mur_ligase_cen"/>
</dbReference>
<evidence type="ECO:0000259" key="4">
    <source>
        <dbReference type="Pfam" id="PF02875"/>
    </source>
</evidence>
<keyword evidence="2" id="KW-0131">Cell cycle</keyword>
<evidence type="ECO:0000313" key="6">
    <source>
        <dbReference type="EMBL" id="PJA34098.1"/>
    </source>
</evidence>
<feature type="domain" description="Mur ligase C-terminal" evidence="4">
    <location>
        <begin position="264"/>
        <end position="378"/>
    </location>
</feature>
<evidence type="ECO:0000259" key="5">
    <source>
        <dbReference type="Pfam" id="PF08245"/>
    </source>
</evidence>
<evidence type="ECO:0000256" key="1">
    <source>
        <dbReference type="ARBA" id="ARBA00005898"/>
    </source>
</evidence>
<dbReference type="Pfam" id="PF02875">
    <property type="entry name" value="Mur_ligase_C"/>
    <property type="match status" value="1"/>
</dbReference>
<comment type="similarity">
    <text evidence="1">Belongs to the MurCDEF family. MurE subfamily.</text>
</comment>
<dbReference type="NCBIfam" id="TIGR01085">
    <property type="entry name" value="murE"/>
    <property type="match status" value="1"/>
</dbReference>
<dbReference type="GO" id="GO:0071555">
    <property type="term" value="P:cell wall organization"/>
    <property type="evidence" value="ECO:0007669"/>
    <property type="project" value="UniProtKB-KW"/>
</dbReference>
<keyword evidence="2" id="KW-0133">Cell shape</keyword>
<dbReference type="SUPFAM" id="SSF53623">
    <property type="entry name" value="MurD-like peptide ligases, catalytic domain"/>
    <property type="match status" value="1"/>
</dbReference>
<protein>
    <recommendedName>
        <fullName evidence="8">UDP-N-acetylmuramoyl-L-alanyl-D-glutamate--2, 6-diaminopimelate ligase</fullName>
    </recommendedName>
</protein>
<dbReference type="GO" id="GO:0051301">
    <property type="term" value="P:cell division"/>
    <property type="evidence" value="ECO:0007669"/>
    <property type="project" value="UniProtKB-KW"/>
</dbReference>
<comment type="pathway">
    <text evidence="2">Cell wall biogenesis; peptidoglycan biosynthesis.</text>
</comment>
<feature type="transmembrane region" description="Helical" evidence="3">
    <location>
        <begin position="12"/>
        <end position="33"/>
    </location>
</feature>
<keyword evidence="3" id="KW-1133">Transmembrane helix</keyword>